<evidence type="ECO:0000259" key="2">
    <source>
        <dbReference type="Pfam" id="PF00892"/>
    </source>
</evidence>
<sequence length="307" mass="34522">METASVKDYLKLHFIVFIWGFTAILGNEMTIESTDLVLYRTALASVILAVLMKIRKRVFILPRKAVGYLFLTGLVVAAHWVTFFESARISTVSVCLAGMATTTFWTSLIEPLFKKQRVQAFQVLLGLVVIFGLYLIFKFEFNHAEGLALAMVSAFLAALFGVLNSKFTVKYPAYGITLYEMSAAAIGLLVFIPLYKSFVLETDVIYQLPTTRDWFLLLLLSGICTVYAFSESVELMKRITAFVVSLTVNLEPVYGILLALTIYGEEEMMSGGFYWGTLIIVLAVLSYPVARRIKRNRQSKKSRIITN</sequence>
<feature type="transmembrane region" description="Helical" evidence="1">
    <location>
        <begin position="66"/>
        <end position="83"/>
    </location>
</feature>
<feature type="transmembrane region" description="Helical" evidence="1">
    <location>
        <begin position="143"/>
        <end position="164"/>
    </location>
</feature>
<dbReference type="STRING" id="333140.AWW68_12170"/>
<feature type="transmembrane region" description="Helical" evidence="1">
    <location>
        <begin position="272"/>
        <end position="290"/>
    </location>
</feature>
<dbReference type="AlphaFoldDB" id="A0A150X408"/>
<feature type="transmembrane region" description="Helical" evidence="1">
    <location>
        <begin position="214"/>
        <end position="230"/>
    </location>
</feature>
<evidence type="ECO:0000256" key="1">
    <source>
        <dbReference type="SAM" id="Phobius"/>
    </source>
</evidence>
<dbReference type="PANTHER" id="PTHR22911">
    <property type="entry name" value="ACYL-MALONYL CONDENSING ENZYME-RELATED"/>
    <property type="match status" value="1"/>
</dbReference>
<dbReference type="InterPro" id="IPR000620">
    <property type="entry name" value="EamA_dom"/>
</dbReference>
<dbReference type="PANTHER" id="PTHR22911:SF79">
    <property type="entry name" value="MOBA-LIKE NTP TRANSFERASE DOMAIN-CONTAINING PROTEIN"/>
    <property type="match status" value="1"/>
</dbReference>
<feature type="transmembrane region" description="Helical" evidence="1">
    <location>
        <begin position="12"/>
        <end position="31"/>
    </location>
</feature>
<evidence type="ECO:0000313" key="4">
    <source>
        <dbReference type="Proteomes" id="UP000075606"/>
    </source>
</evidence>
<feature type="transmembrane region" description="Helical" evidence="1">
    <location>
        <begin position="242"/>
        <end position="260"/>
    </location>
</feature>
<dbReference type="OrthoDB" id="9150437at2"/>
<feature type="transmembrane region" description="Helical" evidence="1">
    <location>
        <begin position="89"/>
        <end position="108"/>
    </location>
</feature>
<proteinExistence type="predicted"/>
<comment type="caution">
    <text evidence="3">The sequence shown here is derived from an EMBL/GenBank/DDBJ whole genome shotgun (WGS) entry which is preliminary data.</text>
</comment>
<dbReference type="RefSeq" id="WP_068221774.1">
    <property type="nucleotide sequence ID" value="NZ_CP139724.1"/>
</dbReference>
<gene>
    <name evidence="3" type="ORF">AWW68_12170</name>
</gene>
<feature type="transmembrane region" description="Helical" evidence="1">
    <location>
        <begin position="37"/>
        <end position="54"/>
    </location>
</feature>
<evidence type="ECO:0000313" key="3">
    <source>
        <dbReference type="EMBL" id="KYG73444.1"/>
    </source>
</evidence>
<accession>A0A150X408</accession>
<keyword evidence="4" id="KW-1185">Reference proteome</keyword>
<name>A0A150X408_9BACT</name>
<keyword evidence="1" id="KW-0472">Membrane</keyword>
<feature type="domain" description="EamA" evidence="2">
    <location>
        <begin position="15"/>
        <end position="137"/>
    </location>
</feature>
<protein>
    <recommendedName>
        <fullName evidence="2">EamA domain-containing protein</fullName>
    </recommendedName>
</protein>
<dbReference type="InterPro" id="IPR037185">
    <property type="entry name" value="EmrE-like"/>
</dbReference>
<keyword evidence="1" id="KW-0812">Transmembrane</keyword>
<feature type="domain" description="EamA" evidence="2">
    <location>
        <begin position="146"/>
        <end position="285"/>
    </location>
</feature>
<dbReference type="Proteomes" id="UP000075606">
    <property type="component" value="Unassembled WGS sequence"/>
</dbReference>
<feature type="transmembrane region" description="Helical" evidence="1">
    <location>
        <begin position="176"/>
        <end position="194"/>
    </location>
</feature>
<organism evidence="3 4">
    <name type="scientific">Roseivirga spongicola</name>
    <dbReference type="NCBI Taxonomy" id="333140"/>
    <lineage>
        <taxon>Bacteria</taxon>
        <taxon>Pseudomonadati</taxon>
        <taxon>Bacteroidota</taxon>
        <taxon>Cytophagia</taxon>
        <taxon>Cytophagales</taxon>
        <taxon>Roseivirgaceae</taxon>
        <taxon>Roseivirga</taxon>
    </lineage>
</organism>
<dbReference type="EMBL" id="LRPC01000028">
    <property type="protein sequence ID" value="KYG73444.1"/>
    <property type="molecule type" value="Genomic_DNA"/>
</dbReference>
<dbReference type="SUPFAM" id="SSF103481">
    <property type="entry name" value="Multidrug resistance efflux transporter EmrE"/>
    <property type="match status" value="2"/>
</dbReference>
<dbReference type="GO" id="GO:0016020">
    <property type="term" value="C:membrane"/>
    <property type="evidence" value="ECO:0007669"/>
    <property type="project" value="InterPro"/>
</dbReference>
<reference evidence="3 4" key="1">
    <citation type="submission" date="2016-01" db="EMBL/GenBank/DDBJ databases">
        <title>Genome sequencing of Roseivirga spongicola UST030701-084.</title>
        <authorList>
            <person name="Selvaratnam C."/>
            <person name="Thevarajoo S."/>
            <person name="Goh K.M."/>
            <person name="Ee R."/>
            <person name="Chan K.-G."/>
            <person name="Chong C.S."/>
        </authorList>
    </citation>
    <scope>NUCLEOTIDE SEQUENCE [LARGE SCALE GENOMIC DNA]</scope>
    <source>
        <strain evidence="3 4">UST030701-084</strain>
    </source>
</reference>
<keyword evidence="1" id="KW-1133">Transmembrane helix</keyword>
<feature type="transmembrane region" description="Helical" evidence="1">
    <location>
        <begin position="120"/>
        <end position="137"/>
    </location>
</feature>
<dbReference type="Pfam" id="PF00892">
    <property type="entry name" value="EamA"/>
    <property type="match status" value="2"/>
</dbReference>